<dbReference type="InterPro" id="IPR013815">
    <property type="entry name" value="ATP_grasp_subdomain_1"/>
</dbReference>
<comment type="caution">
    <text evidence="5">The sequence shown here is derived from an EMBL/GenBank/DDBJ whole genome shotgun (WGS) entry which is preliminary data.</text>
</comment>
<keyword evidence="1" id="KW-0436">Ligase</keyword>
<dbReference type="PANTHER" id="PTHR43334">
    <property type="entry name" value="ACETATE--COA LIGASE [ADP-FORMING]"/>
    <property type="match status" value="1"/>
</dbReference>
<dbReference type="SUPFAM" id="SSF51735">
    <property type="entry name" value="NAD(P)-binding Rossmann-fold domains"/>
    <property type="match status" value="1"/>
</dbReference>
<accession>A0A1J5QII0</accession>
<dbReference type="Gene3D" id="3.40.50.720">
    <property type="entry name" value="NAD(P)-binding Rossmann-like Domain"/>
    <property type="match status" value="1"/>
</dbReference>
<dbReference type="Gene3D" id="3.30.470.20">
    <property type="entry name" value="ATP-grasp fold, B domain"/>
    <property type="match status" value="1"/>
</dbReference>
<keyword evidence="2" id="KW-0547">Nucleotide-binding</keyword>
<dbReference type="SUPFAM" id="SSF56059">
    <property type="entry name" value="Glutathione synthetase ATP-binding domain-like"/>
    <property type="match status" value="1"/>
</dbReference>
<feature type="domain" description="CoA-binding" evidence="4">
    <location>
        <begin position="7"/>
        <end position="102"/>
    </location>
</feature>
<dbReference type="GO" id="GO:0043758">
    <property type="term" value="F:acetate-CoA ligase (ADP-forming) activity"/>
    <property type="evidence" value="ECO:0007669"/>
    <property type="project" value="InterPro"/>
</dbReference>
<name>A0A1J5QII0_9ZZZZ</name>
<reference evidence="5" key="1">
    <citation type="submission" date="2016-10" db="EMBL/GenBank/DDBJ databases">
        <title>Sequence of Gallionella enrichment culture.</title>
        <authorList>
            <person name="Poehlein A."/>
            <person name="Muehling M."/>
            <person name="Daniel R."/>
        </authorList>
    </citation>
    <scope>NUCLEOTIDE SEQUENCE</scope>
</reference>
<evidence type="ECO:0000256" key="2">
    <source>
        <dbReference type="ARBA" id="ARBA00022741"/>
    </source>
</evidence>
<evidence type="ECO:0000256" key="3">
    <source>
        <dbReference type="ARBA" id="ARBA00022840"/>
    </source>
</evidence>
<dbReference type="SMART" id="SM00881">
    <property type="entry name" value="CoA_binding"/>
    <property type="match status" value="1"/>
</dbReference>
<dbReference type="InterPro" id="IPR016102">
    <property type="entry name" value="Succinyl-CoA_synth-like"/>
</dbReference>
<dbReference type="Pfam" id="PF13607">
    <property type="entry name" value="Succ_CoA_lig"/>
    <property type="match status" value="1"/>
</dbReference>
<dbReference type="PANTHER" id="PTHR43334:SF1">
    <property type="entry name" value="3-HYDROXYPROPIONATE--COA LIGASE [ADP-FORMING]"/>
    <property type="match status" value="1"/>
</dbReference>
<dbReference type="Pfam" id="PF19045">
    <property type="entry name" value="Ligase_CoA_2"/>
    <property type="match status" value="1"/>
</dbReference>
<keyword evidence="3" id="KW-0067">ATP-binding</keyword>
<dbReference type="Gene3D" id="3.30.1490.20">
    <property type="entry name" value="ATP-grasp fold, A domain"/>
    <property type="match status" value="1"/>
</dbReference>
<gene>
    <name evidence="5" type="ORF">GALL_348500</name>
</gene>
<dbReference type="Gene3D" id="3.40.50.261">
    <property type="entry name" value="Succinyl-CoA synthetase domains"/>
    <property type="match status" value="2"/>
</dbReference>
<dbReference type="Pfam" id="PF13380">
    <property type="entry name" value="CoA_binding_2"/>
    <property type="match status" value="1"/>
</dbReference>
<dbReference type="InterPro" id="IPR051538">
    <property type="entry name" value="Acyl-CoA_Synth/Transferase"/>
</dbReference>
<sequence length="682" mass="70910">MSQLSVLWSARSIAVIGATERIGAMGRLPIEYLQRFGYEGFIAPVNPKGGSILGLPTFSSLPQVDREIDLALILVPAEAVEQAVRECADAGVKTCIVMSSGFAEIGHEGLAAQAKLVEIARTSGMRLLGPNCIGVVGGQHRIYATFSPVFGALSTTAPSGDLALISQSGALGFGALSLAQERSVPLGVAITTGNEADVSAVEIADEISESLDLSGLLIYIESLDDLEPLKRAARRQPIALLKAGRSEAGAAAAASHTGALATEDRVVDAALLKCGIARVDDIEALLDAGSIFATRTKMSGNRVGILTTSGGSGILATDALDKNALTLASLRSETVTALEAIVPAYGNATNPVDVTAAVMSQPGMFERCLDVLADDENVDAIVACFAVLVGEDVTRIARTLGELRKRTHKPIVVARTGAAALAPEGALLMAEAGIPVFPTPERAVRALAALRATSKRDVPESRVTTEFLLPVPQNGASEKDLKSSFASIGLPVPESILVSDVTGARTALALVGGLGVCKAVVPGLLHKSDAGGVVLKVTSAEIDDVYRRLAAMGGEVLVERYVPNGIEVLVGITPSSLGRVLTVGVGGVLTEVFDDVSLRLLPVSEAEVREMIEETRLAKLLAGVRGAPAADVNHLVETILKVAHSTSGWPDGFELDLNPITALADGVWILDAMFDGNRIERE</sequence>
<organism evidence="5">
    <name type="scientific">mine drainage metagenome</name>
    <dbReference type="NCBI Taxonomy" id="410659"/>
    <lineage>
        <taxon>unclassified sequences</taxon>
        <taxon>metagenomes</taxon>
        <taxon>ecological metagenomes</taxon>
    </lineage>
</organism>
<protein>
    <submittedName>
        <fullName evidence="5">Succinyl-CoA synthetase subunit alpha</fullName>
    </submittedName>
</protein>
<dbReference type="GO" id="GO:0005524">
    <property type="term" value="F:ATP binding"/>
    <property type="evidence" value="ECO:0007669"/>
    <property type="project" value="UniProtKB-KW"/>
</dbReference>
<dbReference type="InterPro" id="IPR003781">
    <property type="entry name" value="CoA-bd"/>
</dbReference>
<evidence type="ECO:0000313" key="5">
    <source>
        <dbReference type="EMBL" id="OIQ83353.1"/>
    </source>
</evidence>
<dbReference type="AlphaFoldDB" id="A0A1J5QII0"/>
<dbReference type="SUPFAM" id="SSF52210">
    <property type="entry name" value="Succinyl-CoA synthetase domains"/>
    <property type="match status" value="2"/>
</dbReference>
<dbReference type="InterPro" id="IPR032875">
    <property type="entry name" value="Succ_CoA_lig_flav_dom"/>
</dbReference>
<dbReference type="EMBL" id="MLJW01000711">
    <property type="protein sequence ID" value="OIQ83353.1"/>
    <property type="molecule type" value="Genomic_DNA"/>
</dbReference>
<dbReference type="InterPro" id="IPR043938">
    <property type="entry name" value="Ligase_CoA_dom"/>
</dbReference>
<dbReference type="InterPro" id="IPR036291">
    <property type="entry name" value="NAD(P)-bd_dom_sf"/>
</dbReference>
<evidence type="ECO:0000259" key="4">
    <source>
        <dbReference type="SMART" id="SM00881"/>
    </source>
</evidence>
<dbReference type="Pfam" id="PF13549">
    <property type="entry name" value="ATP-grasp_5"/>
    <property type="match status" value="1"/>
</dbReference>
<evidence type="ECO:0000256" key="1">
    <source>
        <dbReference type="ARBA" id="ARBA00022598"/>
    </source>
</evidence>
<proteinExistence type="predicted"/>